<name>A0A399EE69_9DEIN</name>
<evidence type="ECO:0000313" key="8">
    <source>
        <dbReference type="Proteomes" id="UP000265715"/>
    </source>
</evidence>
<dbReference type="GO" id="GO:0031179">
    <property type="term" value="P:peptide modification"/>
    <property type="evidence" value="ECO:0007669"/>
    <property type="project" value="InterPro"/>
</dbReference>
<keyword evidence="3 7" id="KW-0418">Kinase</keyword>
<keyword evidence="8" id="KW-1185">Reference proteome</keyword>
<protein>
    <submittedName>
        <fullName evidence="7">Serine/threonine-protein kinase PknB</fullName>
        <ecNumber evidence="7">2.7.11.1</ecNumber>
    </submittedName>
</protein>
<accession>A0A399EE69</accession>
<dbReference type="InterPro" id="IPR057929">
    <property type="entry name" value="RamC_N"/>
</dbReference>
<feature type="compositionally biased region" description="Low complexity" evidence="5">
    <location>
        <begin position="7"/>
        <end position="17"/>
    </location>
</feature>
<dbReference type="EMBL" id="QXDL01000114">
    <property type="protein sequence ID" value="RIH82625.1"/>
    <property type="molecule type" value="Genomic_DNA"/>
</dbReference>
<dbReference type="PRINTS" id="PR01950">
    <property type="entry name" value="LANCSUPER"/>
</dbReference>
<feature type="domain" description="Protein kinase" evidence="6">
    <location>
        <begin position="251"/>
        <end position="517"/>
    </location>
</feature>
<dbReference type="SUPFAM" id="SSF158745">
    <property type="entry name" value="LanC-like"/>
    <property type="match status" value="1"/>
</dbReference>
<dbReference type="SUPFAM" id="SSF56112">
    <property type="entry name" value="Protein kinase-like (PK-like)"/>
    <property type="match status" value="1"/>
</dbReference>
<evidence type="ECO:0000313" key="7">
    <source>
        <dbReference type="EMBL" id="RIH82625.1"/>
    </source>
</evidence>
<dbReference type="Pfam" id="PF00069">
    <property type="entry name" value="Pkinase"/>
    <property type="match status" value="1"/>
</dbReference>
<dbReference type="InterPro" id="IPR007822">
    <property type="entry name" value="LANC-like"/>
</dbReference>
<dbReference type="PANTHER" id="PTHR43289:SF6">
    <property type="entry name" value="SERINE_THREONINE-PROTEIN KINASE NEKL-3"/>
    <property type="match status" value="1"/>
</dbReference>
<evidence type="ECO:0000256" key="4">
    <source>
        <dbReference type="ARBA" id="ARBA00022840"/>
    </source>
</evidence>
<dbReference type="SMART" id="SM00220">
    <property type="entry name" value="S_TKc"/>
    <property type="match status" value="1"/>
</dbReference>
<dbReference type="PANTHER" id="PTHR43289">
    <property type="entry name" value="MITOGEN-ACTIVATED PROTEIN KINASE KINASE KINASE 20-RELATED"/>
    <property type="match status" value="1"/>
</dbReference>
<dbReference type="OrthoDB" id="9813021at2"/>
<dbReference type="Gene3D" id="1.10.510.10">
    <property type="entry name" value="Transferase(Phosphotransferase) domain 1"/>
    <property type="match status" value="1"/>
</dbReference>
<dbReference type="InterPro" id="IPR053524">
    <property type="entry name" value="Aerial_hyphae_peptide-synth"/>
</dbReference>
<gene>
    <name evidence="7" type="primary">pknB_2</name>
    <name evidence="7" type="ORF">Mterra_02585</name>
</gene>
<dbReference type="GO" id="GO:0004674">
    <property type="term" value="F:protein serine/threonine kinase activity"/>
    <property type="evidence" value="ECO:0007669"/>
    <property type="project" value="UniProtKB-EC"/>
</dbReference>
<sequence>MTPDANSPTPSGGPTTTREARREVRRRNVFTHLIVDPEFYESLDVYRPGHEYTSLATSLLPVDWRVSQANIWFHCFPPFVDIPLQGWKIHVSATVPNASEVLAAVVPICVAARTPFKFIVDRQMLFLTNSKSWDRGAAGKFFTIYPSSEPDFTELIERLYHALASFEGPYILSDQRYKDSKVVYYRYGGIVTLPRLQPSGLVQPMIVSPDFRMVPDDRTPFFNPPSWASDPFASQVVNAELESPSLKDGRYEVNEVLAFSNSGGVYLARDFESGDTVVIKEARPHTCTDLRGNDAVKNLSKEFRLLSKLAAAGVAPQVIDLFQDWEHLFLVEEFVDGLPLHAHPATLSPLLEYRPSRTQLQNWYDQVLGIGRAMAQAVATLHAHGVAFGDLSPNNVLVLADGSVRLIDFEGAYEAGVDRPLHVVTAGFCHPSRLRQEEVRFVDDHFALGALLLYLLFPMNNLLSVAPRAHEVFLTALQEDVGIPDAATELILALMDPTEETRPDPLAVAAALERPETRRLQPVRSRAVRTPPAHAGNWLEALLNGICSYLLTTSTPSRRDRLFPSDPDRSNPLSLDHGAVGVAYALKTVGVPVPEAVLRWVGSHEVTQDRYAPGLYSGMAGIAWALAELGQPDRALEIWRQAFGHPLLFRVWDLYWGAAGCGLAGLALWRLTGELECLEAAARIGEILLRSRTEDERGCRWPREDGSIPIGYAHGSSGVATFLLYLHLATRDRRFLEVGQRALEFDLSYSVPTRDGYRSYPEDTATLHIGMPYWRYGSAGVGTAALRYSIVTGDPVLRARLEELIPDTCRKYAIYPGLFTGLSGLGHFLLDCHQFLKEPRFLIEALNVARGVRLFAVERPGGVVFPGNDLQRLSADYGTGSAGIALFLHRLLRGGANPNFLLDPLLHECPGGALADSSGHVGRLADQAGSLLSSQEAKT</sequence>
<dbReference type="PRINTS" id="PR01955">
    <property type="entry name" value="LANCFRANKIA"/>
</dbReference>
<dbReference type="AlphaFoldDB" id="A0A399EE69"/>
<feature type="region of interest" description="Disordered" evidence="5">
    <location>
        <begin position="1"/>
        <end position="22"/>
    </location>
</feature>
<keyword evidence="1 7" id="KW-0808">Transferase</keyword>
<dbReference type="GO" id="GO:0005524">
    <property type="term" value="F:ATP binding"/>
    <property type="evidence" value="ECO:0007669"/>
    <property type="project" value="UniProtKB-KW"/>
</dbReference>
<dbReference type="Pfam" id="PF25816">
    <property type="entry name" value="RamC_N"/>
    <property type="match status" value="1"/>
</dbReference>
<dbReference type="Gene3D" id="1.50.10.20">
    <property type="match status" value="1"/>
</dbReference>
<evidence type="ECO:0000256" key="1">
    <source>
        <dbReference type="ARBA" id="ARBA00022679"/>
    </source>
</evidence>
<evidence type="ECO:0000259" key="6">
    <source>
        <dbReference type="PROSITE" id="PS50011"/>
    </source>
</evidence>
<dbReference type="InterPro" id="IPR058053">
    <property type="entry name" value="RamC_C"/>
</dbReference>
<keyword evidence="2" id="KW-0547">Nucleotide-binding</keyword>
<evidence type="ECO:0000256" key="3">
    <source>
        <dbReference type="ARBA" id="ARBA00022777"/>
    </source>
</evidence>
<dbReference type="InterPro" id="IPR000719">
    <property type="entry name" value="Prot_kinase_dom"/>
</dbReference>
<evidence type="ECO:0000256" key="2">
    <source>
        <dbReference type="ARBA" id="ARBA00022741"/>
    </source>
</evidence>
<dbReference type="InterPro" id="IPR011009">
    <property type="entry name" value="Kinase-like_dom_sf"/>
</dbReference>
<keyword evidence="4" id="KW-0067">ATP-binding</keyword>
<dbReference type="EC" id="2.7.11.1" evidence="7"/>
<dbReference type="Gene3D" id="3.30.200.20">
    <property type="entry name" value="Phosphorylase Kinase, domain 1"/>
    <property type="match status" value="1"/>
</dbReference>
<dbReference type="NCBIfam" id="NF038151">
    <property type="entry name" value="lanthi_synth_III"/>
    <property type="match status" value="1"/>
</dbReference>
<dbReference type="Proteomes" id="UP000265715">
    <property type="component" value="Unassembled WGS sequence"/>
</dbReference>
<dbReference type="CDD" id="cd04791">
    <property type="entry name" value="LanC_SerThrkinase"/>
    <property type="match status" value="1"/>
</dbReference>
<organism evidence="7 8">
    <name type="scientific">Calidithermus terrae</name>
    <dbReference type="NCBI Taxonomy" id="1408545"/>
    <lineage>
        <taxon>Bacteria</taxon>
        <taxon>Thermotogati</taxon>
        <taxon>Deinococcota</taxon>
        <taxon>Deinococci</taxon>
        <taxon>Thermales</taxon>
        <taxon>Thermaceae</taxon>
        <taxon>Calidithermus</taxon>
    </lineage>
</organism>
<dbReference type="Pfam" id="PF05147">
    <property type="entry name" value="LANC_like"/>
    <property type="match status" value="1"/>
</dbReference>
<proteinExistence type="predicted"/>
<dbReference type="SMART" id="SM01260">
    <property type="entry name" value="LANC_like"/>
    <property type="match status" value="1"/>
</dbReference>
<dbReference type="PROSITE" id="PS50011">
    <property type="entry name" value="PROTEIN_KINASE_DOM"/>
    <property type="match status" value="1"/>
</dbReference>
<reference evidence="7 8" key="1">
    <citation type="submission" date="2018-08" db="EMBL/GenBank/DDBJ databases">
        <title>Meiothermus terrae DSM 26712 genome sequencing project.</title>
        <authorList>
            <person name="Da Costa M.S."/>
            <person name="Albuquerque L."/>
            <person name="Raposo P."/>
            <person name="Froufe H.J.C."/>
            <person name="Barroso C.S."/>
            <person name="Egas C."/>
        </authorList>
    </citation>
    <scope>NUCLEOTIDE SEQUENCE [LARGE SCALE GENOMIC DNA]</scope>
    <source>
        <strain evidence="7 8">DSM 26712</strain>
    </source>
</reference>
<evidence type="ECO:0000256" key="5">
    <source>
        <dbReference type="SAM" id="MobiDB-lite"/>
    </source>
</evidence>
<comment type="caution">
    <text evidence="7">The sequence shown here is derived from an EMBL/GenBank/DDBJ whole genome shotgun (WGS) entry which is preliminary data.</text>
</comment>